<keyword evidence="6 9" id="KW-0812">Transmembrane</keyword>
<comment type="similarity">
    <text evidence="2">Belongs to the major facilitator superfamily. EmrB family.</text>
</comment>
<evidence type="ECO:0000256" key="4">
    <source>
        <dbReference type="ARBA" id="ARBA00022475"/>
    </source>
</evidence>
<feature type="transmembrane region" description="Helical" evidence="9">
    <location>
        <begin position="80"/>
        <end position="99"/>
    </location>
</feature>
<dbReference type="InterPro" id="IPR020846">
    <property type="entry name" value="MFS_dom"/>
</dbReference>
<dbReference type="CDD" id="cd17503">
    <property type="entry name" value="MFS_LmrB_MDR_like"/>
    <property type="match status" value="1"/>
</dbReference>
<evidence type="ECO:0000256" key="5">
    <source>
        <dbReference type="ARBA" id="ARBA00022519"/>
    </source>
</evidence>
<dbReference type="GO" id="GO:0022857">
    <property type="term" value="F:transmembrane transporter activity"/>
    <property type="evidence" value="ECO:0007669"/>
    <property type="project" value="InterPro"/>
</dbReference>
<dbReference type="PROSITE" id="PS50850">
    <property type="entry name" value="MFS"/>
    <property type="match status" value="1"/>
</dbReference>
<keyword evidence="5" id="KW-0997">Cell inner membrane</keyword>
<name>A0A0D0J7N1_9PSED</name>
<organism evidence="11 12">
    <name type="scientific">Pseudomonas fulva</name>
    <dbReference type="NCBI Taxonomy" id="47880"/>
    <lineage>
        <taxon>Bacteria</taxon>
        <taxon>Pseudomonadati</taxon>
        <taxon>Pseudomonadota</taxon>
        <taxon>Gammaproteobacteria</taxon>
        <taxon>Pseudomonadales</taxon>
        <taxon>Pseudomonadaceae</taxon>
        <taxon>Pseudomonas</taxon>
    </lineage>
</organism>
<dbReference type="InterPro" id="IPR011701">
    <property type="entry name" value="MFS"/>
</dbReference>
<dbReference type="GO" id="GO:1990961">
    <property type="term" value="P:xenobiotic detoxification by transmembrane export across the plasma membrane"/>
    <property type="evidence" value="ECO:0007669"/>
    <property type="project" value="UniProtKB-ARBA"/>
</dbReference>
<comment type="caution">
    <text evidence="11">The sequence shown here is derived from an EMBL/GenBank/DDBJ whole genome shotgun (WGS) entry which is preliminary data.</text>
</comment>
<dbReference type="FunFam" id="1.20.1720.10:FF:000002">
    <property type="entry name" value="Multidrug resistance protein B"/>
    <property type="match status" value="1"/>
</dbReference>
<feature type="transmembrane region" description="Helical" evidence="9">
    <location>
        <begin position="52"/>
        <end position="73"/>
    </location>
</feature>
<comment type="subcellular location">
    <subcellularLocation>
        <location evidence="1">Cell inner membrane</location>
        <topology evidence="1">Multi-pass membrane protein</topology>
    </subcellularLocation>
</comment>
<evidence type="ECO:0000256" key="1">
    <source>
        <dbReference type="ARBA" id="ARBA00004429"/>
    </source>
</evidence>
<protein>
    <submittedName>
        <fullName evidence="11">EmrB protein</fullName>
    </submittedName>
</protein>
<feature type="transmembrane region" description="Helical" evidence="9">
    <location>
        <begin position="365"/>
        <end position="385"/>
    </location>
</feature>
<evidence type="ECO:0000256" key="6">
    <source>
        <dbReference type="ARBA" id="ARBA00022692"/>
    </source>
</evidence>
<dbReference type="InterPro" id="IPR036259">
    <property type="entry name" value="MFS_trans_sf"/>
</dbReference>
<dbReference type="Gene3D" id="1.20.1250.20">
    <property type="entry name" value="MFS general substrate transporter like domains"/>
    <property type="match status" value="1"/>
</dbReference>
<dbReference type="Gene3D" id="1.20.1720.10">
    <property type="entry name" value="Multidrug resistance protein D"/>
    <property type="match status" value="1"/>
</dbReference>
<evidence type="ECO:0000256" key="3">
    <source>
        <dbReference type="ARBA" id="ARBA00022448"/>
    </source>
</evidence>
<feature type="transmembrane region" description="Helical" evidence="9">
    <location>
        <begin position="166"/>
        <end position="188"/>
    </location>
</feature>
<feature type="domain" description="Major facilitator superfamily (MFS) profile" evidence="10">
    <location>
        <begin position="14"/>
        <end position="498"/>
    </location>
</feature>
<evidence type="ECO:0000256" key="9">
    <source>
        <dbReference type="SAM" id="Phobius"/>
    </source>
</evidence>
<keyword evidence="4" id="KW-1003">Cell membrane</keyword>
<dbReference type="RefSeq" id="WP_042556097.1">
    <property type="nucleotide sequence ID" value="NZ_JXQW01000093.1"/>
</dbReference>
<evidence type="ECO:0000313" key="11">
    <source>
        <dbReference type="EMBL" id="KIP91138.1"/>
    </source>
</evidence>
<evidence type="ECO:0000256" key="2">
    <source>
        <dbReference type="ARBA" id="ARBA00008537"/>
    </source>
</evidence>
<dbReference type="GO" id="GO:0015721">
    <property type="term" value="P:bile acid and bile salt transport"/>
    <property type="evidence" value="ECO:0007669"/>
    <property type="project" value="UniProtKB-ARBA"/>
</dbReference>
<feature type="transmembrane region" description="Helical" evidence="9">
    <location>
        <begin position="137"/>
        <end position="160"/>
    </location>
</feature>
<feature type="transmembrane region" description="Helical" evidence="9">
    <location>
        <begin position="200"/>
        <end position="219"/>
    </location>
</feature>
<dbReference type="SUPFAM" id="SSF103473">
    <property type="entry name" value="MFS general substrate transporter"/>
    <property type="match status" value="1"/>
</dbReference>
<reference evidence="11 12" key="1">
    <citation type="submission" date="2014-12" db="EMBL/GenBank/DDBJ databases">
        <title>16Stimator: statistical estimation of ribosomal gene copy numbers from draft genome assemblies.</title>
        <authorList>
            <person name="Perisin M.A."/>
            <person name="Vetter M."/>
            <person name="Gilbert J.A."/>
            <person name="Bergelson J."/>
        </authorList>
    </citation>
    <scope>NUCLEOTIDE SEQUENCE [LARGE SCALE GENOMIC DNA]</scope>
    <source>
        <strain evidence="11 12">MEJ086</strain>
    </source>
</reference>
<proteinExistence type="inferred from homology"/>
<dbReference type="InterPro" id="IPR004638">
    <property type="entry name" value="EmrB-like"/>
</dbReference>
<feature type="transmembrane region" description="Helical" evidence="9">
    <location>
        <begin position="302"/>
        <end position="322"/>
    </location>
</feature>
<dbReference type="Proteomes" id="UP000032068">
    <property type="component" value="Unassembled WGS sequence"/>
</dbReference>
<feature type="transmembrane region" description="Helical" evidence="9">
    <location>
        <begin position="231"/>
        <end position="250"/>
    </location>
</feature>
<dbReference type="AlphaFoldDB" id="A0A0D0J7N1"/>
<feature type="transmembrane region" description="Helical" evidence="9">
    <location>
        <begin position="397"/>
        <end position="419"/>
    </location>
</feature>
<dbReference type="PANTHER" id="PTHR42718">
    <property type="entry name" value="MAJOR FACILITATOR SUPERFAMILY MULTIDRUG TRANSPORTER MFSC"/>
    <property type="match status" value="1"/>
</dbReference>
<evidence type="ECO:0000256" key="8">
    <source>
        <dbReference type="ARBA" id="ARBA00023136"/>
    </source>
</evidence>
<dbReference type="NCBIfam" id="TIGR00711">
    <property type="entry name" value="efflux_EmrB"/>
    <property type="match status" value="1"/>
</dbReference>
<keyword evidence="3" id="KW-0813">Transport</keyword>
<feature type="transmembrane region" description="Helical" evidence="9">
    <location>
        <begin position="105"/>
        <end position="130"/>
    </location>
</feature>
<dbReference type="EMBL" id="JXQW01000093">
    <property type="protein sequence ID" value="KIP91138.1"/>
    <property type="molecule type" value="Genomic_DNA"/>
</dbReference>
<evidence type="ECO:0000259" key="10">
    <source>
        <dbReference type="PROSITE" id="PS50850"/>
    </source>
</evidence>
<dbReference type="GO" id="GO:0005886">
    <property type="term" value="C:plasma membrane"/>
    <property type="evidence" value="ECO:0007669"/>
    <property type="project" value="UniProtKB-SubCell"/>
</dbReference>
<keyword evidence="8 9" id="KW-0472">Membrane</keyword>
<accession>A0A0D0J7N1</accession>
<feature type="transmembrane region" description="Helical" evidence="9">
    <location>
        <begin position="271"/>
        <end position="290"/>
    </location>
</feature>
<sequence>MSDANFRPASMLLATIGISLATFMQVLDTTIANVALPTISGNLGVSSEQGTWVITSFAVCNAIALPLTGWLARRFGEVKLFLAAVVLFVITSFLCGIARSMPELVVFRALQGLVAGPLYPMAQTLLLAIFPSAKRGMALALLAMVTVVAPIIGPIAGGWITDSYSWPWIFFINIPIGILATFVVWAQLRKRPETIVHQPIDYIGLALLVLGVGMLQVVLDKGNDLDWFESTFIQIGTAVSVVSLVALVIWELTDQHPIINLRLFMYRNFTFGTLALVLGYSGFFGINLLLPQWLQTQLGYTPIWAGLAAAPIGILPLFLSPLVGKYAHKFDLRLLAGGSFLVIGASCFMRASFNTEVDYRHIAEVQVFMGLGIALFFMPTTSILLSSLPPKDIADGSGLATFLRVLGGSFASSLTTWIWHRREIYHHAQLTEHVTPYDPATHQYLEQLGGASQSAYLQIDRVVESQAYMLSTVDYFTLMGWLFFGLILIIYLAKPPFSAKGAAESGGGH</sequence>
<feature type="transmembrane region" description="Helical" evidence="9">
    <location>
        <begin position="475"/>
        <end position="493"/>
    </location>
</feature>
<evidence type="ECO:0000313" key="12">
    <source>
        <dbReference type="Proteomes" id="UP000032068"/>
    </source>
</evidence>
<feature type="transmembrane region" description="Helical" evidence="9">
    <location>
        <begin position="334"/>
        <end position="353"/>
    </location>
</feature>
<evidence type="ECO:0000256" key="7">
    <source>
        <dbReference type="ARBA" id="ARBA00022989"/>
    </source>
</evidence>
<keyword evidence="7 9" id="KW-1133">Transmembrane helix</keyword>
<dbReference type="OrthoDB" id="9812221at2"/>
<dbReference type="PANTHER" id="PTHR42718:SF9">
    <property type="entry name" value="MAJOR FACILITATOR SUPERFAMILY MULTIDRUG TRANSPORTER MFSC"/>
    <property type="match status" value="1"/>
</dbReference>
<gene>
    <name evidence="11" type="primary">emrB</name>
    <name evidence="11" type="ORF">RU08_22455</name>
</gene>
<dbReference type="Pfam" id="PF07690">
    <property type="entry name" value="MFS_1"/>
    <property type="match status" value="1"/>
</dbReference>